<organism evidence="2 3">
    <name type="scientific">Thiothrix winogradskyi</name>
    <dbReference type="NCBI Taxonomy" id="96472"/>
    <lineage>
        <taxon>Bacteria</taxon>
        <taxon>Pseudomonadati</taxon>
        <taxon>Pseudomonadota</taxon>
        <taxon>Gammaproteobacteria</taxon>
        <taxon>Thiotrichales</taxon>
        <taxon>Thiotrichaceae</taxon>
        <taxon>Thiothrix</taxon>
    </lineage>
</organism>
<reference evidence="2" key="1">
    <citation type="journal article" date="2022" name="Microorganisms">
        <title>Two New Species of Filamentous Sulfur Bacteria of the Genus Thiothrix, Thiothrix winogradskyi sp. nov. and 'Candidatus Thiothrix sulfatifontis' sp. nov.</title>
        <authorList>
            <person name="Ravin N.V."/>
            <person name="Rossetti S."/>
            <person name="Beletsky A.V."/>
            <person name="Kadnikov V.V."/>
            <person name="Rudenko T.S."/>
            <person name="Smolyakov D.D."/>
            <person name="Moskvitina M.I."/>
            <person name="Gureeva M.V."/>
            <person name="Mardanov A.V."/>
            <person name="Grabovich M.Y."/>
        </authorList>
    </citation>
    <scope>NUCLEOTIDE SEQUENCE</scope>
    <source>
        <strain evidence="2">CT3</strain>
    </source>
</reference>
<name>A0ABY3SXZ6_9GAMM</name>
<protein>
    <submittedName>
        <fullName evidence="2">DUF927 domain-containing protein</fullName>
    </submittedName>
</protein>
<keyword evidence="3" id="KW-1185">Reference proteome</keyword>
<gene>
    <name evidence="2" type="ORF">L2Y54_19200</name>
</gene>
<evidence type="ECO:0000259" key="1">
    <source>
        <dbReference type="Pfam" id="PF06048"/>
    </source>
</evidence>
<sequence>MSATAQTTPDTDVFSAFEAKAQAATMENYTALLEELAAYTINDVFDPVQRTLLIVALGNNKTLGVGKRAAGNALAAVEKAAKRATQGEPDGIKGGRGVYSLRDNGVWYSKPTTNGYSEPVCISPHLQVIAETYDTTDGNNGRFIEFKDTRGRLKTWAMPAIFAAGDGVEITKYLRGNGLNFVYGNDKEIIDYLLSSPVTDLMTCSDRTGWVDDVFITPKTNYGENAERYTYQPTSVIDNKIGQAGTLADWQANVARYAQGNPLTMLALSSAFTGALLKQSGMMGFGLHLWSSSSDGKSTTMKTACSVWGSEFWQQWLSTSVGIEGSAYAHNDLFLALDEIGEATAQTVSATAYALANGEGKRRGGRDGNAKITKKWRVVFLSTGEKSLDALMKEAGMVTRAGQEVRMINVRSDAWKHGAFNDLHGMGNGSVFAEMLEANTKKYYGTAGDAWLYAITQPGGIPDDISQAIDAIRETMLPEDASGQVRRVARQFALIAYAGELATKHGITGWKAGEATAAAKECFDSWVDDFGGADGKREHRQVIEAVESFLFSQISRFQGTNLSEGSVYNIKDRVGFVRNRPEEDGAFLVPTAQLVKLAEGYSKEQIIAALRTVDMINAPDKDGKNAINISLRAEDKDLNEPEFGISHPSI</sequence>
<evidence type="ECO:0000313" key="3">
    <source>
        <dbReference type="Proteomes" id="UP001054801"/>
    </source>
</evidence>
<dbReference type="Pfam" id="PF06048">
    <property type="entry name" value="DUF927"/>
    <property type="match status" value="1"/>
</dbReference>
<dbReference type="RefSeq" id="WP_236498292.1">
    <property type="nucleotide sequence ID" value="NZ_CP091244.1"/>
</dbReference>
<evidence type="ECO:0000313" key="2">
    <source>
        <dbReference type="EMBL" id="UJS24034.1"/>
    </source>
</evidence>
<accession>A0ABY3SXZ6</accession>
<dbReference type="Proteomes" id="UP001054801">
    <property type="component" value="Chromosome"/>
</dbReference>
<dbReference type="InterPro" id="IPR009270">
    <property type="entry name" value="DUF927"/>
</dbReference>
<dbReference type="EMBL" id="CP091244">
    <property type="protein sequence ID" value="UJS24034.1"/>
    <property type="molecule type" value="Genomic_DNA"/>
</dbReference>
<proteinExistence type="predicted"/>
<feature type="domain" description="DUF927" evidence="1">
    <location>
        <begin position="99"/>
        <end position="373"/>
    </location>
</feature>